<proteinExistence type="predicted"/>
<dbReference type="EMBL" id="AWWV01013993">
    <property type="protein sequence ID" value="OMO59298.1"/>
    <property type="molecule type" value="Genomic_DNA"/>
</dbReference>
<accession>A0A1R3GMF9</accession>
<sequence>MANTWAGKITATSSNEMKKIKKRATTNDGAPYSALYDE</sequence>
<gene>
    <name evidence="1" type="ORF">CCACVL1_24937</name>
</gene>
<evidence type="ECO:0000313" key="1">
    <source>
        <dbReference type="EMBL" id="OMO59298.1"/>
    </source>
</evidence>
<comment type="caution">
    <text evidence="1">The sequence shown here is derived from an EMBL/GenBank/DDBJ whole genome shotgun (WGS) entry which is preliminary data.</text>
</comment>
<dbReference type="AlphaFoldDB" id="A0A1R3GMF9"/>
<keyword evidence="2" id="KW-1185">Reference proteome</keyword>
<dbReference type="Gramene" id="OMO59298">
    <property type="protein sequence ID" value="OMO59298"/>
    <property type="gene ID" value="CCACVL1_24937"/>
</dbReference>
<protein>
    <submittedName>
        <fullName evidence="1">Uncharacterized protein</fullName>
    </submittedName>
</protein>
<name>A0A1R3GMF9_COCAP</name>
<dbReference type="Proteomes" id="UP000188268">
    <property type="component" value="Unassembled WGS sequence"/>
</dbReference>
<evidence type="ECO:0000313" key="2">
    <source>
        <dbReference type="Proteomes" id="UP000188268"/>
    </source>
</evidence>
<reference evidence="1 2" key="1">
    <citation type="submission" date="2013-09" db="EMBL/GenBank/DDBJ databases">
        <title>Corchorus capsularis genome sequencing.</title>
        <authorList>
            <person name="Alam M."/>
            <person name="Haque M.S."/>
            <person name="Islam M.S."/>
            <person name="Emdad E.M."/>
            <person name="Islam M.M."/>
            <person name="Ahmed B."/>
            <person name="Halim A."/>
            <person name="Hossen Q.M.M."/>
            <person name="Hossain M.Z."/>
            <person name="Ahmed R."/>
            <person name="Khan M.M."/>
            <person name="Islam R."/>
            <person name="Rashid M.M."/>
            <person name="Khan S.A."/>
            <person name="Rahman M.S."/>
            <person name="Alam M."/>
        </authorList>
    </citation>
    <scope>NUCLEOTIDE SEQUENCE [LARGE SCALE GENOMIC DNA]</scope>
    <source>
        <strain evidence="2">cv. CVL-1</strain>
        <tissue evidence="1">Whole seedling</tissue>
    </source>
</reference>
<organism evidence="1 2">
    <name type="scientific">Corchorus capsularis</name>
    <name type="common">Jute</name>
    <dbReference type="NCBI Taxonomy" id="210143"/>
    <lineage>
        <taxon>Eukaryota</taxon>
        <taxon>Viridiplantae</taxon>
        <taxon>Streptophyta</taxon>
        <taxon>Embryophyta</taxon>
        <taxon>Tracheophyta</taxon>
        <taxon>Spermatophyta</taxon>
        <taxon>Magnoliopsida</taxon>
        <taxon>eudicotyledons</taxon>
        <taxon>Gunneridae</taxon>
        <taxon>Pentapetalae</taxon>
        <taxon>rosids</taxon>
        <taxon>malvids</taxon>
        <taxon>Malvales</taxon>
        <taxon>Malvaceae</taxon>
        <taxon>Grewioideae</taxon>
        <taxon>Apeibeae</taxon>
        <taxon>Corchorus</taxon>
    </lineage>
</organism>